<organism evidence="2 3">
    <name type="scientific">Symbiodinium necroappetens</name>
    <dbReference type="NCBI Taxonomy" id="1628268"/>
    <lineage>
        <taxon>Eukaryota</taxon>
        <taxon>Sar</taxon>
        <taxon>Alveolata</taxon>
        <taxon>Dinophyceae</taxon>
        <taxon>Suessiales</taxon>
        <taxon>Symbiodiniaceae</taxon>
        <taxon>Symbiodinium</taxon>
    </lineage>
</organism>
<proteinExistence type="predicted"/>
<evidence type="ECO:0000313" key="3">
    <source>
        <dbReference type="Proteomes" id="UP000601435"/>
    </source>
</evidence>
<sequence>MRDGKKLLAWTSRVTIGAANQASLVLNRTTIMILIDVWGDVCREPKSLPIRWVRDEVKRLHDMFAPQPDPVDVVVDQWGCKRLDSRLQAMMDLTVQKWGSPDELSADNAGPAAEPAAGEEGALESGDVVVPPPPPAAYLVLAGLDSDDENGVRSTPCLEHFDYALPEDDEMQAMEEGTEHAKADGADDVRQLVQEVADGDHAAPHEASSLNQAVAETGDDTLLDAQSVLDKSDGMDDATRREATLPDQVAQLVPENSDGGLLDVQSDNATAHKVTLPDQAVQLVPEKSDGADGQVVHRVMEMTGAAVNKTTKQSQAIQDKLARLQSIRLLVDIVRARPAEKRMSAGRKPCSGDDADPSRLETQPFINADFVAQTISKCPSFVDLDSPPGLEPGSKMPTTQVEAFVAIFLLVSWMEPTPMALRQADIIEYFAGTARIARLGQAAGWNVLAHDILFDKNSFKSSMNMNGSAGYALLGDILQNLPELSLICFLLCGTAMRLTTPLEDAFGAYPSEKWGETLVRGIALATTPLVEMLRMKQEPVDDEEAALQEEMQELFQELTTGVIDVPSDDGEHEAMYWFRGPNPSGPASPPAVPEPSPTASPPKAAAAAVPEPSPTPGPNPSVPPAVPEPSPTAASPPKPAAAAVPDTSPPKAAPPALSPPGLHQPTSTAVVSSGPRAPILVQAPTIAAIDRRLRRLMTPNAKGQHKVSDHVRSMYANPDEKGKVIRMFENCGFSAEAFAKKYKFTVNREQESELEIPFEFLSKEEMADPPYNMSEQSARSSVTEEQEVVDTEQAGVEMDLTTDFVFAQSSSALPTAGEISAASKQLADPETRERIHQEAEKTLKKLGWPEQETAVEAATSLPKCITCITRRLARLTDVQSSLEKYLPPPPPQDASDAEKEKYNKGIRQKMLVAIVANFTLSVAGVVESWDLESRARILLQDYASTSTEPKVKAKAKPGKAPAKLIGQVARAFRDEQKLEATGQTSEGVAAACQQFWQRFKLAQPDHKVFEAYPSHEDWKTIIPVCLHGDKGRGMSKLPCFVFSWEASIGLSEDVRQKGPGYRSPGVHGNKLSWSCKKRKRDQCPELDRDEPPGACESCPLHHEHRADPNEVSIPHNGKGHSFLSKFLFAAIPHKVFKDNGAVVPAVLDAMADCMIELFTAGVQYKGQCFRAAVCGIKGDLEFHHEIAAFDRCYATAGTVNNLMMCPQCHAGTDQLPYTDVSDSPAWASTCHASVPWSALPRLSRIPFCSARPAAMYRFDIFHCLKFGILKDLGACLLIELASHGMLDCAGVRESVGLPARLERAHMLFKLWCVAERRNPNIRKFTKGTLHVTKIGFPFLGGKGADAVLCCMFLQFFLRLNLPEVQRPDLKRLLKAMEETITGALDFLGVHHSHQVFLKPYCAKFVHVSGMKLLRGYAYLASRAIQEGKRLYSLRPKLHYYHHVLLDLETQIRRRDEWCLNPALFGCESNEDYIGRISRLSRKVSPKSISQRTIDRYLVAVKLLFRKHGL</sequence>
<name>A0A813B3G6_9DINO</name>
<feature type="compositionally biased region" description="Low complexity" evidence="1">
    <location>
        <begin position="109"/>
        <end position="120"/>
    </location>
</feature>
<reference evidence="2" key="1">
    <citation type="submission" date="2021-02" db="EMBL/GenBank/DDBJ databases">
        <authorList>
            <person name="Dougan E. K."/>
            <person name="Rhodes N."/>
            <person name="Thang M."/>
            <person name="Chan C."/>
        </authorList>
    </citation>
    <scope>NUCLEOTIDE SEQUENCE</scope>
</reference>
<feature type="compositionally biased region" description="Pro residues" evidence="1">
    <location>
        <begin position="611"/>
        <end position="639"/>
    </location>
</feature>
<protein>
    <submittedName>
        <fullName evidence="2">Uncharacterized protein</fullName>
    </submittedName>
</protein>
<dbReference type="OrthoDB" id="10453029at2759"/>
<dbReference type="Proteomes" id="UP000601435">
    <property type="component" value="Unassembled WGS sequence"/>
</dbReference>
<gene>
    <name evidence="2" type="ORF">SNEC2469_LOCUS29337</name>
</gene>
<feature type="compositionally biased region" description="Pro residues" evidence="1">
    <location>
        <begin position="647"/>
        <end position="658"/>
    </location>
</feature>
<feature type="region of interest" description="Disordered" evidence="1">
    <location>
        <begin position="101"/>
        <end position="130"/>
    </location>
</feature>
<accession>A0A813B3G6</accession>
<evidence type="ECO:0000256" key="1">
    <source>
        <dbReference type="SAM" id="MobiDB-lite"/>
    </source>
</evidence>
<feature type="region of interest" description="Disordered" evidence="1">
    <location>
        <begin position="573"/>
        <end position="673"/>
    </location>
</feature>
<evidence type="ECO:0000313" key="2">
    <source>
        <dbReference type="EMBL" id="CAE7886947.1"/>
    </source>
</evidence>
<comment type="caution">
    <text evidence="2">The sequence shown here is derived from an EMBL/GenBank/DDBJ whole genome shotgun (WGS) entry which is preliminary data.</text>
</comment>
<feature type="compositionally biased region" description="Low complexity" evidence="1">
    <location>
        <begin position="601"/>
        <end position="610"/>
    </location>
</feature>
<keyword evidence="3" id="KW-1185">Reference proteome</keyword>
<feature type="compositionally biased region" description="Pro residues" evidence="1">
    <location>
        <begin position="583"/>
        <end position="600"/>
    </location>
</feature>
<dbReference type="EMBL" id="CAJNJA010065808">
    <property type="protein sequence ID" value="CAE7886947.1"/>
    <property type="molecule type" value="Genomic_DNA"/>
</dbReference>